<name>A0AAN9ST31_PSOTE</name>
<sequence>MMLRSDVHEDRDTCSEAEAEHSDRNAFSISHTNTGWLRLPLPQGSLQRAHFVVASQVVSLRTSAVASPSRVTYSPPSIA</sequence>
<dbReference type="EMBL" id="JAYMYS010000003">
    <property type="protein sequence ID" value="KAK7399949.1"/>
    <property type="molecule type" value="Genomic_DNA"/>
</dbReference>
<evidence type="ECO:0000313" key="2">
    <source>
        <dbReference type="EMBL" id="KAK7399949.1"/>
    </source>
</evidence>
<dbReference type="Proteomes" id="UP001386955">
    <property type="component" value="Unassembled WGS sequence"/>
</dbReference>
<protein>
    <submittedName>
        <fullName evidence="2">Uncharacterized protein</fullName>
    </submittedName>
</protein>
<evidence type="ECO:0000256" key="1">
    <source>
        <dbReference type="SAM" id="MobiDB-lite"/>
    </source>
</evidence>
<keyword evidence="3" id="KW-1185">Reference proteome</keyword>
<accession>A0AAN9ST31</accession>
<reference evidence="2 3" key="1">
    <citation type="submission" date="2024-01" db="EMBL/GenBank/DDBJ databases">
        <title>The genomes of 5 underutilized Papilionoideae crops provide insights into root nodulation and disease resistanc.</title>
        <authorList>
            <person name="Jiang F."/>
        </authorList>
    </citation>
    <scope>NUCLEOTIDE SEQUENCE [LARGE SCALE GENOMIC DNA]</scope>
    <source>
        <strain evidence="2">DUOXIRENSHENG_FW03</strain>
        <tissue evidence="2">Leaves</tissue>
    </source>
</reference>
<evidence type="ECO:0000313" key="3">
    <source>
        <dbReference type="Proteomes" id="UP001386955"/>
    </source>
</evidence>
<dbReference type="AlphaFoldDB" id="A0AAN9ST31"/>
<gene>
    <name evidence="2" type="ORF">VNO78_11146</name>
</gene>
<organism evidence="2 3">
    <name type="scientific">Psophocarpus tetragonolobus</name>
    <name type="common">Winged bean</name>
    <name type="synonym">Dolichos tetragonolobus</name>
    <dbReference type="NCBI Taxonomy" id="3891"/>
    <lineage>
        <taxon>Eukaryota</taxon>
        <taxon>Viridiplantae</taxon>
        <taxon>Streptophyta</taxon>
        <taxon>Embryophyta</taxon>
        <taxon>Tracheophyta</taxon>
        <taxon>Spermatophyta</taxon>
        <taxon>Magnoliopsida</taxon>
        <taxon>eudicotyledons</taxon>
        <taxon>Gunneridae</taxon>
        <taxon>Pentapetalae</taxon>
        <taxon>rosids</taxon>
        <taxon>fabids</taxon>
        <taxon>Fabales</taxon>
        <taxon>Fabaceae</taxon>
        <taxon>Papilionoideae</taxon>
        <taxon>50 kb inversion clade</taxon>
        <taxon>NPAAA clade</taxon>
        <taxon>indigoferoid/millettioid clade</taxon>
        <taxon>Phaseoleae</taxon>
        <taxon>Psophocarpus</taxon>
    </lineage>
</organism>
<comment type="caution">
    <text evidence="2">The sequence shown here is derived from an EMBL/GenBank/DDBJ whole genome shotgun (WGS) entry which is preliminary data.</text>
</comment>
<proteinExistence type="predicted"/>
<feature type="region of interest" description="Disordered" evidence="1">
    <location>
        <begin position="1"/>
        <end position="21"/>
    </location>
</feature>